<organism evidence="1 2">
    <name type="scientific">Chryseobacterium limigenitum</name>
    <dbReference type="NCBI Taxonomy" id="1612149"/>
    <lineage>
        <taxon>Bacteria</taxon>
        <taxon>Pseudomonadati</taxon>
        <taxon>Bacteroidota</taxon>
        <taxon>Flavobacteriia</taxon>
        <taxon>Flavobacteriales</taxon>
        <taxon>Weeksellaceae</taxon>
        <taxon>Chryseobacterium group</taxon>
        <taxon>Chryseobacterium</taxon>
    </lineage>
</organism>
<dbReference type="Proteomes" id="UP000182034">
    <property type="component" value="Unassembled WGS sequence"/>
</dbReference>
<evidence type="ECO:0000313" key="2">
    <source>
        <dbReference type="Proteomes" id="UP000182034"/>
    </source>
</evidence>
<accession>A0A1K2IW97</accession>
<dbReference type="EMBL" id="FPKW01000024">
    <property type="protein sequence ID" value="SFZ96693.1"/>
    <property type="molecule type" value="Genomic_DNA"/>
</dbReference>
<dbReference type="RefSeq" id="WP_228430200.1">
    <property type="nucleotide sequence ID" value="NZ_FPKW01000024.1"/>
</dbReference>
<sequence>MNLKSQITNIFVQIDDFCKEFDAQIKKLKLEALGDSKKRRNRNSKMFDS</sequence>
<protein>
    <submittedName>
        <fullName evidence="1">Uncharacterized protein</fullName>
    </submittedName>
</protein>
<evidence type="ECO:0000313" key="1">
    <source>
        <dbReference type="EMBL" id="SFZ96693.1"/>
    </source>
</evidence>
<reference evidence="2" key="1">
    <citation type="submission" date="2016-10" db="EMBL/GenBank/DDBJ databases">
        <authorList>
            <person name="Varghese N."/>
            <person name="Submissions S."/>
        </authorList>
    </citation>
    <scope>NUCLEOTIDE SEQUENCE [LARGE SCALE GENOMIC DNA]</scope>
    <source>
        <strain evidence="2">SUR2</strain>
    </source>
</reference>
<proteinExistence type="predicted"/>
<keyword evidence="2" id="KW-1185">Reference proteome</keyword>
<dbReference type="AlphaFoldDB" id="A0A1K2IW97"/>
<gene>
    <name evidence="1" type="ORF">SAMN05216324_12413</name>
</gene>
<dbReference type="STRING" id="1612149.SAMN05216324_12413"/>
<name>A0A1K2IW97_9FLAO</name>